<gene>
    <name evidence="1" type="ORF">AVDCRST_MAG05-2865</name>
</gene>
<organism evidence="1">
    <name type="scientific">uncultured Rubrobacteraceae bacterium</name>
    <dbReference type="NCBI Taxonomy" id="349277"/>
    <lineage>
        <taxon>Bacteria</taxon>
        <taxon>Bacillati</taxon>
        <taxon>Actinomycetota</taxon>
        <taxon>Rubrobacteria</taxon>
        <taxon>Rubrobacterales</taxon>
        <taxon>Rubrobacteraceae</taxon>
        <taxon>environmental samples</taxon>
    </lineage>
</organism>
<dbReference type="EMBL" id="CADCVM010000317">
    <property type="protein sequence ID" value="CAA9508228.1"/>
    <property type="molecule type" value="Genomic_DNA"/>
</dbReference>
<proteinExistence type="predicted"/>
<accession>A0A6J4SXD2</accession>
<reference evidence="1" key="1">
    <citation type="submission" date="2020-02" db="EMBL/GenBank/DDBJ databases">
        <authorList>
            <person name="Meier V. D."/>
        </authorList>
    </citation>
    <scope>NUCLEOTIDE SEQUENCE</scope>
    <source>
        <strain evidence="1">AVDCRST_MAG05</strain>
    </source>
</reference>
<evidence type="ECO:0000313" key="1">
    <source>
        <dbReference type="EMBL" id="CAA9508228.1"/>
    </source>
</evidence>
<protein>
    <submittedName>
        <fullName evidence="1">Uncharacterized protein</fullName>
    </submittedName>
</protein>
<sequence>MREDMNLTHEYMHHRTGYGLGYCCWIRVYKGAAGDAPVVVCEELPEAGGALTKEAAGYLAAEVIRDHFPDGLPQLERPMLWIEHRPARRRGPGRYFLHTFPSYAPRLVGAGFVRRVTLGTSRREPLDPAEVAALTREV</sequence>
<name>A0A6J4SXD2_9ACTN</name>
<dbReference type="AlphaFoldDB" id="A0A6J4SXD2"/>